<sequence length="59" mass="6884">MRVMYLPPYSPDYNPIELAFSAIKAFNIDNTYVYLHLYDATFSITPEDALGFYHHCGYI</sequence>
<reference evidence="1" key="1">
    <citation type="journal article" date="2021" name="New Phytol.">
        <title>Evolutionary innovations through gain and loss of genes in the ectomycorrhizal Boletales.</title>
        <authorList>
            <person name="Wu G."/>
            <person name="Miyauchi S."/>
            <person name="Morin E."/>
            <person name="Kuo A."/>
            <person name="Drula E."/>
            <person name="Varga T."/>
            <person name="Kohler A."/>
            <person name="Feng B."/>
            <person name="Cao Y."/>
            <person name="Lipzen A."/>
            <person name="Daum C."/>
            <person name="Hundley H."/>
            <person name="Pangilinan J."/>
            <person name="Johnson J."/>
            <person name="Barry K."/>
            <person name="LaButti K."/>
            <person name="Ng V."/>
            <person name="Ahrendt S."/>
            <person name="Min B."/>
            <person name="Choi I.G."/>
            <person name="Park H."/>
            <person name="Plett J.M."/>
            <person name="Magnuson J."/>
            <person name="Spatafora J.W."/>
            <person name="Nagy L.G."/>
            <person name="Henrissat B."/>
            <person name="Grigoriev I.V."/>
            <person name="Yang Z.L."/>
            <person name="Xu J."/>
            <person name="Martin F.M."/>
        </authorList>
    </citation>
    <scope>NUCLEOTIDE SEQUENCE</scope>
    <source>
        <strain evidence="1">KUC20120723A-06</strain>
    </source>
</reference>
<accession>A0ACB8AYE8</accession>
<dbReference type="EMBL" id="MU266874">
    <property type="protein sequence ID" value="KAH7918016.1"/>
    <property type="molecule type" value="Genomic_DNA"/>
</dbReference>
<proteinExistence type="predicted"/>
<dbReference type="Proteomes" id="UP000790709">
    <property type="component" value="Unassembled WGS sequence"/>
</dbReference>
<gene>
    <name evidence="1" type="ORF">BV22DRAFT_990349</name>
</gene>
<keyword evidence="2" id="KW-1185">Reference proteome</keyword>
<name>A0ACB8AYE8_9AGAM</name>
<organism evidence="1 2">
    <name type="scientific">Leucogyrophana mollusca</name>
    <dbReference type="NCBI Taxonomy" id="85980"/>
    <lineage>
        <taxon>Eukaryota</taxon>
        <taxon>Fungi</taxon>
        <taxon>Dikarya</taxon>
        <taxon>Basidiomycota</taxon>
        <taxon>Agaricomycotina</taxon>
        <taxon>Agaricomycetes</taxon>
        <taxon>Agaricomycetidae</taxon>
        <taxon>Boletales</taxon>
        <taxon>Boletales incertae sedis</taxon>
        <taxon>Leucogyrophana</taxon>
    </lineage>
</organism>
<evidence type="ECO:0000313" key="1">
    <source>
        <dbReference type="EMBL" id="KAH7918016.1"/>
    </source>
</evidence>
<evidence type="ECO:0000313" key="2">
    <source>
        <dbReference type="Proteomes" id="UP000790709"/>
    </source>
</evidence>
<protein>
    <submittedName>
        <fullName evidence="1">Uncharacterized protein</fullName>
    </submittedName>
</protein>
<comment type="caution">
    <text evidence="1">The sequence shown here is derived from an EMBL/GenBank/DDBJ whole genome shotgun (WGS) entry which is preliminary data.</text>
</comment>
<feature type="non-terminal residue" evidence="1">
    <location>
        <position position="59"/>
    </location>
</feature>